<name>A0A4Z2JJW1_9TELE</name>
<evidence type="ECO:0000313" key="2">
    <source>
        <dbReference type="EMBL" id="TNN89532.1"/>
    </source>
</evidence>
<keyword evidence="3" id="KW-1185">Reference proteome</keyword>
<dbReference type="Proteomes" id="UP000314294">
    <property type="component" value="Unassembled WGS sequence"/>
</dbReference>
<accession>A0A4Z2JJW1</accession>
<evidence type="ECO:0000313" key="3">
    <source>
        <dbReference type="Proteomes" id="UP000314294"/>
    </source>
</evidence>
<gene>
    <name evidence="2" type="ORF">EYF80_000135</name>
</gene>
<sequence length="174" mass="19178">MGISSPASVAPAPLKSAKEEPGSHSGKQHLLERAVPTELKTKRTGVFEVFSLSKALAHSSEAPRRAPIPIRLISHPGQSPPTRDPLMPSNGCLMTLIKGVNVLMEPFEDRPNLYEDQFSQFIRKEPADGEKQSFIFNGLCRDRTSSLSNLSRFIKQVDVLASKALPNDREASWD</sequence>
<evidence type="ECO:0000256" key="1">
    <source>
        <dbReference type="SAM" id="MobiDB-lite"/>
    </source>
</evidence>
<protein>
    <submittedName>
        <fullName evidence="2">Uncharacterized protein</fullName>
    </submittedName>
</protein>
<proteinExistence type="predicted"/>
<dbReference type="EMBL" id="SRLO01000001">
    <property type="protein sequence ID" value="TNN89532.1"/>
    <property type="molecule type" value="Genomic_DNA"/>
</dbReference>
<reference evidence="2 3" key="1">
    <citation type="submission" date="2019-03" db="EMBL/GenBank/DDBJ databases">
        <title>First draft genome of Liparis tanakae, snailfish: a comprehensive survey of snailfish specific genes.</title>
        <authorList>
            <person name="Kim W."/>
            <person name="Song I."/>
            <person name="Jeong J.-H."/>
            <person name="Kim D."/>
            <person name="Kim S."/>
            <person name="Ryu S."/>
            <person name="Song J.Y."/>
            <person name="Lee S.K."/>
        </authorList>
    </citation>
    <scope>NUCLEOTIDE SEQUENCE [LARGE SCALE GENOMIC DNA]</scope>
    <source>
        <tissue evidence="2">Muscle</tissue>
    </source>
</reference>
<dbReference type="AlphaFoldDB" id="A0A4Z2JJW1"/>
<feature type="region of interest" description="Disordered" evidence="1">
    <location>
        <begin position="1"/>
        <end position="37"/>
    </location>
</feature>
<organism evidence="2 3">
    <name type="scientific">Liparis tanakae</name>
    <name type="common">Tanaka's snailfish</name>
    <dbReference type="NCBI Taxonomy" id="230148"/>
    <lineage>
        <taxon>Eukaryota</taxon>
        <taxon>Metazoa</taxon>
        <taxon>Chordata</taxon>
        <taxon>Craniata</taxon>
        <taxon>Vertebrata</taxon>
        <taxon>Euteleostomi</taxon>
        <taxon>Actinopterygii</taxon>
        <taxon>Neopterygii</taxon>
        <taxon>Teleostei</taxon>
        <taxon>Neoteleostei</taxon>
        <taxon>Acanthomorphata</taxon>
        <taxon>Eupercaria</taxon>
        <taxon>Perciformes</taxon>
        <taxon>Cottioidei</taxon>
        <taxon>Cottales</taxon>
        <taxon>Liparidae</taxon>
        <taxon>Liparis</taxon>
    </lineage>
</organism>
<comment type="caution">
    <text evidence="2">The sequence shown here is derived from an EMBL/GenBank/DDBJ whole genome shotgun (WGS) entry which is preliminary data.</text>
</comment>